<protein>
    <recommendedName>
        <fullName evidence="6">Amino-acid acetyltransferase, mitochondrial</fullName>
        <ecNumber evidence="5">2.3.1.1</ecNumber>
    </recommendedName>
    <alternativeName>
        <fullName evidence="12">Arginine-requiring protein 2</fullName>
    </alternativeName>
    <alternativeName>
        <fullName evidence="13">Glutamate N-acetyltransferase</fullName>
    </alternativeName>
    <alternativeName>
        <fullName evidence="14">N-acetylglutamate synthase</fullName>
    </alternativeName>
</protein>
<dbReference type="PANTHER" id="PTHR23342:SF4">
    <property type="entry name" value="AMINO-ACID ACETYLTRANSFERASE, MITOCHONDRIAL"/>
    <property type="match status" value="1"/>
</dbReference>
<dbReference type="InterPro" id="IPR016181">
    <property type="entry name" value="Acyl_CoA_acyltransferase"/>
</dbReference>
<evidence type="ECO:0000259" key="17">
    <source>
        <dbReference type="PROSITE" id="PS51731"/>
    </source>
</evidence>
<evidence type="ECO:0000313" key="19">
    <source>
        <dbReference type="Proteomes" id="UP001219525"/>
    </source>
</evidence>
<dbReference type="EMBL" id="JARJCW010000004">
    <property type="protein sequence ID" value="KAJ7225674.1"/>
    <property type="molecule type" value="Genomic_DNA"/>
</dbReference>
<comment type="similarity">
    <text evidence="4">Belongs to the acetyltransferase family.</text>
</comment>
<dbReference type="AlphaFoldDB" id="A0AAD6YPM0"/>
<organism evidence="18 19">
    <name type="scientific">Mycena pura</name>
    <dbReference type="NCBI Taxonomy" id="153505"/>
    <lineage>
        <taxon>Eukaryota</taxon>
        <taxon>Fungi</taxon>
        <taxon>Dikarya</taxon>
        <taxon>Basidiomycota</taxon>
        <taxon>Agaricomycotina</taxon>
        <taxon>Agaricomycetes</taxon>
        <taxon>Agaricomycetidae</taxon>
        <taxon>Agaricales</taxon>
        <taxon>Marasmiineae</taxon>
        <taxon>Mycenaceae</taxon>
        <taxon>Mycena</taxon>
    </lineage>
</organism>
<dbReference type="EC" id="2.3.1.1" evidence="5"/>
<keyword evidence="9" id="KW-0809">Transit peptide</keyword>
<dbReference type="Proteomes" id="UP001219525">
    <property type="component" value="Unassembled WGS sequence"/>
</dbReference>
<feature type="region of interest" description="Disordered" evidence="16">
    <location>
        <begin position="68"/>
        <end position="99"/>
    </location>
</feature>
<evidence type="ECO:0000256" key="4">
    <source>
        <dbReference type="ARBA" id="ARBA00008694"/>
    </source>
</evidence>
<evidence type="ECO:0000256" key="8">
    <source>
        <dbReference type="ARBA" id="ARBA00022679"/>
    </source>
</evidence>
<evidence type="ECO:0000256" key="5">
    <source>
        <dbReference type="ARBA" id="ARBA00012697"/>
    </source>
</evidence>
<accession>A0AAD6YPM0</accession>
<dbReference type="Gene3D" id="3.40.630.30">
    <property type="match status" value="1"/>
</dbReference>
<dbReference type="InterPro" id="IPR036393">
    <property type="entry name" value="AceGlu_kinase-like_sf"/>
</dbReference>
<evidence type="ECO:0000256" key="2">
    <source>
        <dbReference type="ARBA" id="ARBA00004173"/>
    </source>
</evidence>
<dbReference type="Gene3D" id="3.40.1160.10">
    <property type="entry name" value="Acetylglutamate kinase-like"/>
    <property type="match status" value="1"/>
</dbReference>
<evidence type="ECO:0000256" key="9">
    <source>
        <dbReference type="ARBA" id="ARBA00022946"/>
    </source>
</evidence>
<sequence length="608" mass="66716">MLPRVAVSCVHAPAVASRRSHTFKAFYATIRGLRQPPPDLDDIPPSDNDFIMSILRANPSLRDTRSYLASFGPRPKPAPPLSSPDRVPPVADSLSSTRSIPVAKEHPVPSPVVSSILDPVIKRTALVKVQGPFSDVQLESIARGLVYLEKLGLVSVIVVESDTLVRGDQDERSSLIEETMRVVSMLEKQGARARPVLGAFVRLGPKPGDDLNVLDDPHPEAHTFPSDLVPIRSALRAGEIPVIPPFALDSFCRSVRIDANDILGALARGMVEAAGYHNLQPGPSTDDEVDLTPLRLMIINREGGVPSYARSGYPHLLINLTSEYSHIHDTFHEPWHHSNPTALSNLALAQSCLRYMPSTSSAIMVSHRSPSSLIANLITNKPALSSSLPHALLQGNRRLTPHTPTLLRRGLPIRVIRTLDDVDRPKLNSLLEQSFGRTLDESAFYKRLERTLDFVVVAGDYVGAAVVTNEPSNVAAQPISYLDKFAVLPSHQGDGTVDFLWVALHDESYGLGHPFSANPNGGKGGVGEGRDLVWRSRANNPVNKWYFERSSGHVRMGSWVLFWCDAEKRLRLEQASRTNAGMSYVENWEEGRLALWSSVAGKIPSSWK</sequence>
<dbReference type="FunFam" id="3.40.630.30:FF:000070">
    <property type="entry name" value="Acetylglutamate kinase"/>
    <property type="match status" value="1"/>
</dbReference>
<keyword evidence="10" id="KW-0496">Mitochondrion</keyword>
<comment type="catalytic activity">
    <reaction evidence="15">
        <text>L-glutamate + acetyl-CoA = N-acetyl-L-glutamate + CoA + H(+)</text>
        <dbReference type="Rhea" id="RHEA:24292"/>
        <dbReference type="ChEBI" id="CHEBI:15378"/>
        <dbReference type="ChEBI" id="CHEBI:29985"/>
        <dbReference type="ChEBI" id="CHEBI:44337"/>
        <dbReference type="ChEBI" id="CHEBI:57287"/>
        <dbReference type="ChEBI" id="CHEBI:57288"/>
        <dbReference type="EC" id="2.3.1.1"/>
    </reaction>
</comment>
<evidence type="ECO:0000256" key="1">
    <source>
        <dbReference type="ARBA" id="ARBA00002294"/>
    </source>
</evidence>
<dbReference type="PANTHER" id="PTHR23342">
    <property type="entry name" value="N-ACETYLGLUTAMATE SYNTHASE"/>
    <property type="match status" value="1"/>
</dbReference>
<comment type="pathway">
    <text evidence="3">Amino-acid biosynthesis; L-arginine biosynthesis; N(2)-acetyl-L-ornithine from L-glutamate: step 1/4.</text>
</comment>
<comment type="caution">
    <text evidence="18">The sequence shown here is derived from an EMBL/GenBank/DDBJ whole genome shotgun (WGS) entry which is preliminary data.</text>
</comment>
<evidence type="ECO:0000256" key="15">
    <source>
        <dbReference type="ARBA" id="ARBA00048372"/>
    </source>
</evidence>
<dbReference type="PROSITE" id="PS51731">
    <property type="entry name" value="GNAT_NAGS"/>
    <property type="match status" value="1"/>
</dbReference>
<dbReference type="InterPro" id="IPR006855">
    <property type="entry name" value="Vertebrate-like_GNAT_dom"/>
</dbReference>
<dbReference type="GO" id="GO:0006526">
    <property type="term" value="P:L-arginine biosynthetic process"/>
    <property type="evidence" value="ECO:0007669"/>
    <property type="project" value="TreeGrafter"/>
</dbReference>
<gene>
    <name evidence="18" type="ORF">GGX14DRAFT_421666</name>
</gene>
<evidence type="ECO:0000256" key="11">
    <source>
        <dbReference type="ARBA" id="ARBA00023315"/>
    </source>
</evidence>
<dbReference type="Pfam" id="PF04768">
    <property type="entry name" value="NAT"/>
    <property type="match status" value="2"/>
</dbReference>
<keyword evidence="19" id="KW-1185">Reference proteome</keyword>
<evidence type="ECO:0000256" key="12">
    <source>
        <dbReference type="ARBA" id="ARBA00030322"/>
    </source>
</evidence>
<evidence type="ECO:0000256" key="13">
    <source>
        <dbReference type="ARBA" id="ARBA00030346"/>
    </source>
</evidence>
<keyword evidence="11" id="KW-0012">Acyltransferase</keyword>
<evidence type="ECO:0000313" key="18">
    <source>
        <dbReference type="EMBL" id="KAJ7225674.1"/>
    </source>
</evidence>
<evidence type="ECO:0000256" key="10">
    <source>
        <dbReference type="ARBA" id="ARBA00023128"/>
    </source>
</evidence>
<evidence type="ECO:0000256" key="16">
    <source>
        <dbReference type="SAM" id="MobiDB-lite"/>
    </source>
</evidence>
<dbReference type="GO" id="GO:0004042">
    <property type="term" value="F:L-glutamate N-acetyltransferase activity"/>
    <property type="evidence" value="ECO:0007669"/>
    <property type="project" value="TreeGrafter"/>
</dbReference>
<reference evidence="18" key="1">
    <citation type="submission" date="2023-03" db="EMBL/GenBank/DDBJ databases">
        <title>Massive genome expansion in bonnet fungi (Mycena s.s.) driven by repeated elements and novel gene families across ecological guilds.</title>
        <authorList>
            <consortium name="Lawrence Berkeley National Laboratory"/>
            <person name="Harder C.B."/>
            <person name="Miyauchi S."/>
            <person name="Viragh M."/>
            <person name="Kuo A."/>
            <person name="Thoen E."/>
            <person name="Andreopoulos B."/>
            <person name="Lu D."/>
            <person name="Skrede I."/>
            <person name="Drula E."/>
            <person name="Henrissat B."/>
            <person name="Morin E."/>
            <person name="Kohler A."/>
            <person name="Barry K."/>
            <person name="LaButti K."/>
            <person name="Morin E."/>
            <person name="Salamov A."/>
            <person name="Lipzen A."/>
            <person name="Mereny Z."/>
            <person name="Hegedus B."/>
            <person name="Baldrian P."/>
            <person name="Stursova M."/>
            <person name="Weitz H."/>
            <person name="Taylor A."/>
            <person name="Grigoriev I.V."/>
            <person name="Nagy L.G."/>
            <person name="Martin F."/>
            <person name="Kauserud H."/>
        </authorList>
    </citation>
    <scope>NUCLEOTIDE SEQUENCE</scope>
    <source>
        <strain evidence="18">9144</strain>
    </source>
</reference>
<dbReference type="GO" id="GO:0006592">
    <property type="term" value="P:ornithine biosynthetic process"/>
    <property type="evidence" value="ECO:0007669"/>
    <property type="project" value="TreeGrafter"/>
</dbReference>
<name>A0AAD6YPM0_9AGAR</name>
<proteinExistence type="inferred from homology"/>
<dbReference type="GO" id="GO:0005759">
    <property type="term" value="C:mitochondrial matrix"/>
    <property type="evidence" value="ECO:0007669"/>
    <property type="project" value="TreeGrafter"/>
</dbReference>
<dbReference type="SUPFAM" id="SSF55729">
    <property type="entry name" value="Acyl-CoA N-acyltransferases (Nat)"/>
    <property type="match status" value="1"/>
</dbReference>
<evidence type="ECO:0000256" key="6">
    <source>
        <dbReference type="ARBA" id="ARBA00018802"/>
    </source>
</evidence>
<comment type="function">
    <text evidence="1">N-acetylglutamate synthase involved in arginine biosynthesis.</text>
</comment>
<comment type="subcellular location">
    <subcellularLocation>
        <location evidence="2">Mitochondrion</location>
    </subcellularLocation>
</comment>
<feature type="domain" description="N-acetyltransferase" evidence="17">
    <location>
        <begin position="411"/>
        <end position="587"/>
    </location>
</feature>
<evidence type="ECO:0000256" key="14">
    <source>
        <dbReference type="ARBA" id="ARBA00033251"/>
    </source>
</evidence>
<keyword evidence="8" id="KW-0808">Transferase</keyword>
<keyword evidence="7" id="KW-0028">Amino-acid biosynthesis</keyword>
<evidence type="ECO:0000256" key="7">
    <source>
        <dbReference type="ARBA" id="ARBA00022605"/>
    </source>
</evidence>
<evidence type="ECO:0000256" key="3">
    <source>
        <dbReference type="ARBA" id="ARBA00004925"/>
    </source>
</evidence>